<dbReference type="InParanoid" id="A0A074ZFA8"/>
<evidence type="ECO:0000313" key="1">
    <source>
        <dbReference type="EMBL" id="KEQ97301.1"/>
    </source>
</evidence>
<dbReference type="EMBL" id="KL584754">
    <property type="protein sequence ID" value="KEQ97301.1"/>
    <property type="molecule type" value="Genomic_DNA"/>
</dbReference>
<dbReference type="Proteomes" id="UP000030641">
    <property type="component" value="Unassembled WGS sequence"/>
</dbReference>
<reference evidence="1 2" key="1">
    <citation type="journal article" date="2014" name="BMC Genomics">
        <title>Genome sequencing of four Aureobasidium pullulans varieties: biotechnological potential, stress tolerance, and description of new species.</title>
        <authorList>
            <person name="Gostin Ar C."/>
            <person name="Ohm R.A."/>
            <person name="Kogej T."/>
            <person name="Sonjak S."/>
            <person name="Turk M."/>
            <person name="Zajc J."/>
            <person name="Zalar P."/>
            <person name="Grube M."/>
            <person name="Sun H."/>
            <person name="Han J."/>
            <person name="Sharma A."/>
            <person name="Chiniquy J."/>
            <person name="Ngan C.Y."/>
            <person name="Lipzen A."/>
            <person name="Barry K."/>
            <person name="Grigoriev I.V."/>
            <person name="Gunde-Cimerman N."/>
        </authorList>
    </citation>
    <scope>NUCLEOTIDE SEQUENCE [LARGE SCALE GENOMIC DNA]</scope>
    <source>
        <strain evidence="1 2">EXF-2481</strain>
    </source>
</reference>
<dbReference type="GeneID" id="25369251"/>
<sequence>MASPYCRPRSRMASRILRRRLDSNHITCRYSRVSKGPGTARLNNETIVLGHAQTFISICAPQVVRSARLSDKNNTKVNDSGLVSFSRTALPLVASFLYTWRYGW</sequence>
<gene>
    <name evidence="1" type="ORF">AUEXF2481DRAFT_587438</name>
</gene>
<dbReference type="HOGENOM" id="CLU_2249589_0_0_1"/>
<protein>
    <submittedName>
        <fullName evidence="1">Uncharacterized protein</fullName>
    </submittedName>
</protein>
<accession>A0A074ZFA8</accession>
<name>A0A074ZFA8_AURSE</name>
<keyword evidence="2" id="KW-1185">Reference proteome</keyword>
<evidence type="ECO:0000313" key="2">
    <source>
        <dbReference type="Proteomes" id="UP000030641"/>
    </source>
</evidence>
<dbReference type="AlphaFoldDB" id="A0A074ZFA8"/>
<proteinExistence type="predicted"/>
<organism evidence="1 2">
    <name type="scientific">Aureobasidium subglaciale (strain EXF-2481)</name>
    <name type="common">Aureobasidium pullulans var. subglaciale</name>
    <dbReference type="NCBI Taxonomy" id="1043005"/>
    <lineage>
        <taxon>Eukaryota</taxon>
        <taxon>Fungi</taxon>
        <taxon>Dikarya</taxon>
        <taxon>Ascomycota</taxon>
        <taxon>Pezizomycotina</taxon>
        <taxon>Dothideomycetes</taxon>
        <taxon>Dothideomycetidae</taxon>
        <taxon>Dothideales</taxon>
        <taxon>Saccotheciaceae</taxon>
        <taxon>Aureobasidium</taxon>
    </lineage>
</organism>
<dbReference type="RefSeq" id="XP_013346033.1">
    <property type="nucleotide sequence ID" value="XM_013490579.1"/>
</dbReference>